<dbReference type="PANTHER" id="PTHR43792">
    <property type="entry name" value="GNAT FAMILY, PUTATIVE (AFU_ORTHOLOGUE AFUA_3G00765)-RELATED-RELATED"/>
    <property type="match status" value="1"/>
</dbReference>
<evidence type="ECO:0000259" key="1">
    <source>
        <dbReference type="Pfam" id="PF13302"/>
    </source>
</evidence>
<dbReference type="Pfam" id="PF13302">
    <property type="entry name" value="Acetyltransf_3"/>
    <property type="match status" value="1"/>
</dbReference>
<sequence>MARVQLVSHDLSFAERMWELVSNPKIKDVLGIPDESVKDTRNFIQWITQEEQNGNQLSRVILNENGEFIGVTTLMSINRERKRCHVGTWIGQEYWGMGYNHASKIEILKIAFQELGLVHVLAGARKTNIRSQKAQEKLPYIRLNVEDQFPDEHEFLENKEQQPCVLHAFFKNDFEKYVKENASSLQI</sequence>
<dbReference type="PANTHER" id="PTHR43792:SF1">
    <property type="entry name" value="N-ACETYLTRANSFERASE DOMAIN-CONTAINING PROTEIN"/>
    <property type="match status" value="1"/>
</dbReference>
<dbReference type="Proteomes" id="UP001164761">
    <property type="component" value="Chromosome"/>
</dbReference>
<dbReference type="InterPro" id="IPR016181">
    <property type="entry name" value="Acyl_CoA_acyltransferase"/>
</dbReference>
<evidence type="ECO:0000313" key="3">
    <source>
        <dbReference type="Proteomes" id="UP001164761"/>
    </source>
</evidence>
<protein>
    <submittedName>
        <fullName evidence="2">GNAT family N-acetyltransferase</fullName>
    </submittedName>
</protein>
<dbReference type="RefSeq" id="WP_268005261.1">
    <property type="nucleotide sequence ID" value="NZ_BSUT01000001.1"/>
</dbReference>
<evidence type="ECO:0000313" key="2">
    <source>
        <dbReference type="EMBL" id="WAH41346.1"/>
    </source>
</evidence>
<dbReference type="InterPro" id="IPR051531">
    <property type="entry name" value="N-acetyltransferase"/>
</dbReference>
<dbReference type="EMBL" id="CP104067">
    <property type="protein sequence ID" value="WAH41346.1"/>
    <property type="molecule type" value="Genomic_DNA"/>
</dbReference>
<accession>A0ABY6ZGK6</accession>
<reference evidence="2" key="1">
    <citation type="submission" date="2022-08" db="EMBL/GenBank/DDBJ databases">
        <title>Alicyclobacillus fastidiosus DSM 17978, complete genome.</title>
        <authorList>
            <person name="Wang Q."/>
            <person name="Cai R."/>
            <person name="Wang Z."/>
        </authorList>
    </citation>
    <scope>NUCLEOTIDE SEQUENCE</scope>
    <source>
        <strain evidence="2">DSM 17978</strain>
    </source>
</reference>
<keyword evidence="3" id="KW-1185">Reference proteome</keyword>
<proteinExistence type="predicted"/>
<dbReference type="Gene3D" id="3.40.630.30">
    <property type="match status" value="1"/>
</dbReference>
<dbReference type="SUPFAM" id="SSF55729">
    <property type="entry name" value="Acyl-CoA N-acyltransferases (Nat)"/>
    <property type="match status" value="1"/>
</dbReference>
<name>A0ABY6ZGK6_9BACL</name>
<gene>
    <name evidence="2" type="ORF">NZD89_24355</name>
</gene>
<organism evidence="2 3">
    <name type="scientific">Alicyclobacillus fastidiosus</name>
    <dbReference type="NCBI Taxonomy" id="392011"/>
    <lineage>
        <taxon>Bacteria</taxon>
        <taxon>Bacillati</taxon>
        <taxon>Bacillota</taxon>
        <taxon>Bacilli</taxon>
        <taxon>Bacillales</taxon>
        <taxon>Alicyclobacillaceae</taxon>
        <taxon>Alicyclobacillus</taxon>
    </lineage>
</organism>
<feature type="domain" description="N-acetyltransferase" evidence="1">
    <location>
        <begin position="11"/>
        <end position="138"/>
    </location>
</feature>
<dbReference type="InterPro" id="IPR000182">
    <property type="entry name" value="GNAT_dom"/>
</dbReference>